<name>A0A9D1E9J1_9FIRM</name>
<feature type="region of interest" description="Disordered" evidence="1">
    <location>
        <begin position="123"/>
        <end position="147"/>
    </location>
</feature>
<reference evidence="2" key="1">
    <citation type="submission" date="2020-10" db="EMBL/GenBank/DDBJ databases">
        <authorList>
            <person name="Gilroy R."/>
        </authorList>
    </citation>
    <scope>NUCLEOTIDE SEQUENCE</scope>
    <source>
        <strain evidence="2">ChiSjej5B23-6657</strain>
    </source>
</reference>
<evidence type="ECO:0000313" key="3">
    <source>
        <dbReference type="Proteomes" id="UP000823912"/>
    </source>
</evidence>
<accession>A0A9D1E9J1</accession>
<evidence type="ECO:0000256" key="1">
    <source>
        <dbReference type="SAM" id="MobiDB-lite"/>
    </source>
</evidence>
<protein>
    <submittedName>
        <fullName evidence="2">Uncharacterized protein</fullName>
    </submittedName>
</protein>
<feature type="compositionally biased region" description="Basic and acidic residues" evidence="1">
    <location>
        <begin position="20"/>
        <end position="46"/>
    </location>
</feature>
<proteinExistence type="predicted"/>
<gene>
    <name evidence="2" type="ORF">IAA55_04370</name>
</gene>
<reference evidence="2" key="2">
    <citation type="journal article" date="2021" name="PeerJ">
        <title>Extensive microbial diversity within the chicken gut microbiome revealed by metagenomics and culture.</title>
        <authorList>
            <person name="Gilroy R."/>
            <person name="Ravi A."/>
            <person name="Getino M."/>
            <person name="Pursley I."/>
            <person name="Horton D.L."/>
            <person name="Alikhan N.F."/>
            <person name="Baker D."/>
            <person name="Gharbi K."/>
            <person name="Hall N."/>
            <person name="Watson M."/>
            <person name="Adriaenssens E.M."/>
            <person name="Foster-Nyarko E."/>
            <person name="Jarju S."/>
            <person name="Secka A."/>
            <person name="Antonio M."/>
            <person name="Oren A."/>
            <person name="Chaudhuri R.R."/>
            <person name="La Ragione R."/>
            <person name="Hildebrand F."/>
            <person name="Pallen M.J."/>
        </authorList>
    </citation>
    <scope>NUCLEOTIDE SEQUENCE</scope>
    <source>
        <strain evidence="2">ChiSjej5B23-6657</strain>
    </source>
</reference>
<feature type="non-terminal residue" evidence="2">
    <location>
        <position position="1"/>
    </location>
</feature>
<feature type="region of interest" description="Disordered" evidence="1">
    <location>
        <begin position="1"/>
        <end position="46"/>
    </location>
</feature>
<comment type="caution">
    <text evidence="2">The sequence shown here is derived from an EMBL/GenBank/DDBJ whole genome shotgun (WGS) entry which is preliminary data.</text>
</comment>
<dbReference type="EMBL" id="DVHM01000072">
    <property type="protein sequence ID" value="HIR70496.1"/>
    <property type="molecule type" value="Genomic_DNA"/>
</dbReference>
<dbReference type="Proteomes" id="UP000823912">
    <property type="component" value="Unassembled WGS sequence"/>
</dbReference>
<evidence type="ECO:0000313" key="2">
    <source>
        <dbReference type="EMBL" id="HIR70496.1"/>
    </source>
</evidence>
<dbReference type="AlphaFoldDB" id="A0A9D1E9J1"/>
<organism evidence="2 3">
    <name type="scientific">Candidatus Pullilachnospira gallistercoris</name>
    <dbReference type="NCBI Taxonomy" id="2840911"/>
    <lineage>
        <taxon>Bacteria</taxon>
        <taxon>Bacillati</taxon>
        <taxon>Bacillota</taxon>
        <taxon>Clostridia</taxon>
        <taxon>Lachnospirales</taxon>
        <taxon>Lachnospiraceae</taxon>
        <taxon>Lachnospiraceae incertae sedis</taxon>
        <taxon>Candidatus Pullilachnospira</taxon>
    </lineage>
</organism>
<sequence length="147" mass="17108">DMVEEDGKFYSMMRAVPAEGGEKRARKNLPDHEKLPEQENLPKRENLPDREEVWSREELRFGKRLIEERHPVLERYLRREESRCRKLEQNLSGIPGTRSADRREAVLEELADVRLALKRFEKYPASGAADPASETVDLPVPRGEEDL</sequence>